<sequence length="168" mass="18799">MKQRVHPVSALVIALGILGFVYFAVTSPGQLLQYLIVFAAVGAIIYFVVRYISNRDMGGEGAAFKKAAKQSHKRFQDHKKRSARGRVNHLRSVPSINKTKPVLVKKKSQTQLTVIEGKKAKRKTELSFNTSTVSKIILFVFFLAQSELVFFLPKSQIPLTAPLQQVEK</sequence>
<dbReference type="NCBIfam" id="NF041554">
    <property type="entry name" value="SA1362_fam"/>
    <property type="match status" value="1"/>
</dbReference>
<dbReference type="Proteomes" id="UP000196877">
    <property type="component" value="Chromosome"/>
</dbReference>
<keyword evidence="3" id="KW-1185">Reference proteome</keyword>
<organism evidence="2 3">
    <name type="scientific">Bacillus sonorensis</name>
    <dbReference type="NCBI Taxonomy" id="119858"/>
    <lineage>
        <taxon>Bacteria</taxon>
        <taxon>Bacillati</taxon>
        <taxon>Bacillota</taxon>
        <taxon>Bacilli</taxon>
        <taxon>Bacillales</taxon>
        <taxon>Bacillaceae</taxon>
        <taxon>Bacillus</taxon>
    </lineage>
</organism>
<proteinExistence type="predicted"/>
<keyword evidence="1" id="KW-0472">Membrane</keyword>
<evidence type="ECO:0000313" key="2">
    <source>
        <dbReference type="EMBL" id="ASB88484.1"/>
    </source>
</evidence>
<evidence type="ECO:0008006" key="4">
    <source>
        <dbReference type="Google" id="ProtNLM"/>
    </source>
</evidence>
<evidence type="ECO:0000256" key="1">
    <source>
        <dbReference type="SAM" id="Phobius"/>
    </source>
</evidence>
<gene>
    <name evidence="2" type="ORF">S101395_01976</name>
</gene>
<feature type="transmembrane region" description="Helical" evidence="1">
    <location>
        <begin position="126"/>
        <end position="144"/>
    </location>
</feature>
<dbReference type="EMBL" id="CP021920">
    <property type="protein sequence ID" value="ASB88484.1"/>
    <property type="molecule type" value="Genomic_DNA"/>
</dbReference>
<protein>
    <recommendedName>
        <fullName evidence="4">YqhP</fullName>
    </recommendedName>
</protein>
<keyword evidence="1" id="KW-0812">Transmembrane</keyword>
<accession>A0ABM6LGV5</accession>
<feature type="transmembrane region" description="Helical" evidence="1">
    <location>
        <begin position="7"/>
        <end position="25"/>
    </location>
</feature>
<keyword evidence="1" id="KW-1133">Transmembrane helix</keyword>
<reference evidence="2 3" key="1">
    <citation type="submission" date="2017-06" db="EMBL/GenBank/DDBJ databases">
        <title>Genome sequence of Bacillus sonorensis strain SRCM101395.</title>
        <authorList>
            <person name="Cho S.H."/>
        </authorList>
    </citation>
    <scope>NUCLEOTIDE SEQUENCE [LARGE SCALE GENOMIC DNA]</scope>
    <source>
        <strain evidence="2 3">SRCM101395</strain>
    </source>
</reference>
<dbReference type="InterPro" id="IPR048110">
    <property type="entry name" value="SA1362/YqhP-like"/>
</dbReference>
<feature type="transmembrane region" description="Helical" evidence="1">
    <location>
        <begin position="31"/>
        <end position="49"/>
    </location>
</feature>
<evidence type="ECO:0000313" key="3">
    <source>
        <dbReference type="Proteomes" id="UP000196877"/>
    </source>
</evidence>
<name>A0ABM6LGV5_9BACI</name>